<organism evidence="2 3">
    <name type="scientific">Oleiharenicola lentus</name>
    <dbReference type="NCBI Taxonomy" id="2508720"/>
    <lineage>
        <taxon>Bacteria</taxon>
        <taxon>Pseudomonadati</taxon>
        <taxon>Verrucomicrobiota</taxon>
        <taxon>Opitutia</taxon>
        <taxon>Opitutales</taxon>
        <taxon>Opitutaceae</taxon>
        <taxon>Oleiharenicola</taxon>
    </lineage>
</organism>
<dbReference type="AlphaFoldDB" id="A0A4Q1CBB3"/>
<protein>
    <submittedName>
        <fullName evidence="2">DUF362 domain-containing protein</fullName>
    </submittedName>
</protein>
<evidence type="ECO:0000313" key="2">
    <source>
        <dbReference type="EMBL" id="RXK56201.1"/>
    </source>
</evidence>
<gene>
    <name evidence="2" type="ORF">ESB00_10105</name>
</gene>
<feature type="chain" id="PRO_5020192453" evidence="1">
    <location>
        <begin position="23"/>
        <end position="348"/>
    </location>
</feature>
<evidence type="ECO:0000313" key="3">
    <source>
        <dbReference type="Proteomes" id="UP000290218"/>
    </source>
</evidence>
<reference evidence="2 3" key="1">
    <citation type="submission" date="2019-01" db="EMBL/GenBank/DDBJ databases">
        <title>Lacunisphaera sp. strain TWA-58.</title>
        <authorList>
            <person name="Chen W.-M."/>
        </authorList>
    </citation>
    <scope>NUCLEOTIDE SEQUENCE [LARGE SCALE GENOMIC DNA]</scope>
    <source>
        <strain evidence="2 3">TWA-58</strain>
    </source>
</reference>
<dbReference type="Proteomes" id="UP000290218">
    <property type="component" value="Unassembled WGS sequence"/>
</dbReference>
<dbReference type="OrthoDB" id="185549at2"/>
<dbReference type="RefSeq" id="WP_129047567.1">
    <property type="nucleotide sequence ID" value="NZ_SDHX01000001.1"/>
</dbReference>
<sequence>MRLPALPSLLCLVLLAAPLLRAADATPAVAPLFEHRLNDFSDADYRYAVEQTIQEFERSSGRSLVPGAKKKAGIKIYADSGPGLATPFGLVRAVITALEKRGFEKQDIFLVGLNPLRLRLTGFLPSYSSGVAPFPGHPVFVLESGKFYDPAWFYDSPLPARFDAVLTEQAAKRAAGGKAETTVEEDRKSFLATPLFLDADFWINLPVYTDHPVLGINGSLVNATLWNASNTFRFFKSPATAPAAVAEMAAIPELRETWALSIASLQLYQFIGGPFFNSLYTVSEPRLLASADPVLLDSALLLRMNAARKRAGFDPISEDDARVLEFARQLGVGSTDVEHAELKKIGAP</sequence>
<keyword evidence="1" id="KW-0732">Signal</keyword>
<keyword evidence="3" id="KW-1185">Reference proteome</keyword>
<proteinExistence type="predicted"/>
<dbReference type="EMBL" id="SDHX01000001">
    <property type="protein sequence ID" value="RXK56201.1"/>
    <property type="molecule type" value="Genomic_DNA"/>
</dbReference>
<feature type="signal peptide" evidence="1">
    <location>
        <begin position="1"/>
        <end position="22"/>
    </location>
</feature>
<comment type="caution">
    <text evidence="2">The sequence shown here is derived from an EMBL/GenBank/DDBJ whole genome shotgun (WGS) entry which is preliminary data.</text>
</comment>
<name>A0A4Q1CBB3_9BACT</name>
<evidence type="ECO:0000256" key="1">
    <source>
        <dbReference type="SAM" id="SignalP"/>
    </source>
</evidence>
<accession>A0A4Q1CBB3</accession>